<evidence type="ECO:0000313" key="2">
    <source>
        <dbReference type="Proteomes" id="UP000031977"/>
    </source>
</evidence>
<proteinExistence type="predicted"/>
<dbReference type="Proteomes" id="UP000031977">
    <property type="component" value="Unassembled WGS sequence"/>
</dbReference>
<reference evidence="1 2" key="1">
    <citation type="submission" date="2015-01" db="EMBL/GenBank/DDBJ databases">
        <title>Draft genome of Vibrio mytili type strain CAIM 528.</title>
        <authorList>
            <person name="Gonzalez-Castillo A."/>
            <person name="Gomez-Gil B."/>
            <person name="Enciso-Ibarra J."/>
        </authorList>
    </citation>
    <scope>NUCLEOTIDE SEQUENCE [LARGE SCALE GENOMIC DNA]</scope>
    <source>
        <strain evidence="1 2">CAIM 528</strain>
    </source>
</reference>
<accession>A0A0C3EB27</accession>
<dbReference type="OrthoDB" id="5882291at2"/>
<comment type="caution">
    <text evidence="1">The sequence shown here is derived from an EMBL/GenBank/DDBJ whole genome shotgun (WGS) entry which is preliminary data.</text>
</comment>
<sequence length="59" mass="6798">MAAKFIEFDSQKEAINHRAKAGGWIFSAFSGKAIWFNTTFTPHKILLLSFLRLKLWPTN</sequence>
<dbReference type="EMBL" id="JXOK01000015">
    <property type="protein sequence ID" value="KIN11618.1"/>
    <property type="molecule type" value="Genomic_DNA"/>
</dbReference>
<dbReference type="STRING" id="50718.SU60_05915"/>
<name>A0A0C3EB27_9VIBR</name>
<gene>
    <name evidence="1" type="ORF">SU60_05915</name>
</gene>
<protein>
    <submittedName>
        <fullName evidence="1">Uncharacterized protein</fullName>
    </submittedName>
</protein>
<keyword evidence="2" id="KW-1185">Reference proteome</keyword>
<dbReference type="RefSeq" id="WP_014386758.1">
    <property type="nucleotide sequence ID" value="NZ_CBCRVP010000007.1"/>
</dbReference>
<organism evidence="1 2">
    <name type="scientific">Vibrio mytili</name>
    <dbReference type="NCBI Taxonomy" id="50718"/>
    <lineage>
        <taxon>Bacteria</taxon>
        <taxon>Pseudomonadati</taxon>
        <taxon>Pseudomonadota</taxon>
        <taxon>Gammaproteobacteria</taxon>
        <taxon>Vibrionales</taxon>
        <taxon>Vibrionaceae</taxon>
        <taxon>Vibrio</taxon>
    </lineage>
</organism>
<dbReference type="AlphaFoldDB" id="A0A0C3EB27"/>
<evidence type="ECO:0000313" key="1">
    <source>
        <dbReference type="EMBL" id="KIN11618.1"/>
    </source>
</evidence>